<dbReference type="AlphaFoldDB" id="A0A0D7API4"/>
<dbReference type="Proteomes" id="UP000054144">
    <property type="component" value="Unassembled WGS sequence"/>
</dbReference>
<accession>A0A0D7API4</accession>
<reference evidence="1 2" key="1">
    <citation type="journal article" date="2015" name="Fungal Genet. Biol.">
        <title>Evolution of novel wood decay mechanisms in Agaricales revealed by the genome sequences of Fistulina hepatica and Cylindrobasidium torrendii.</title>
        <authorList>
            <person name="Floudas D."/>
            <person name="Held B.W."/>
            <person name="Riley R."/>
            <person name="Nagy L.G."/>
            <person name="Koehler G."/>
            <person name="Ransdell A.S."/>
            <person name="Younus H."/>
            <person name="Chow J."/>
            <person name="Chiniquy J."/>
            <person name="Lipzen A."/>
            <person name="Tritt A."/>
            <person name="Sun H."/>
            <person name="Haridas S."/>
            <person name="LaButti K."/>
            <person name="Ohm R.A."/>
            <person name="Kues U."/>
            <person name="Blanchette R.A."/>
            <person name="Grigoriev I.V."/>
            <person name="Minto R.E."/>
            <person name="Hibbett D.S."/>
        </authorList>
    </citation>
    <scope>NUCLEOTIDE SEQUENCE [LARGE SCALE GENOMIC DNA]</scope>
    <source>
        <strain evidence="1 2">ATCC 64428</strain>
    </source>
</reference>
<dbReference type="OrthoDB" id="3364440at2759"/>
<organism evidence="1 2">
    <name type="scientific">Fistulina hepatica ATCC 64428</name>
    <dbReference type="NCBI Taxonomy" id="1128425"/>
    <lineage>
        <taxon>Eukaryota</taxon>
        <taxon>Fungi</taxon>
        <taxon>Dikarya</taxon>
        <taxon>Basidiomycota</taxon>
        <taxon>Agaricomycotina</taxon>
        <taxon>Agaricomycetes</taxon>
        <taxon>Agaricomycetidae</taxon>
        <taxon>Agaricales</taxon>
        <taxon>Fistulinaceae</taxon>
        <taxon>Fistulina</taxon>
    </lineage>
</organism>
<gene>
    <name evidence="1" type="ORF">FISHEDRAFT_68589</name>
</gene>
<dbReference type="EMBL" id="KN881589">
    <property type="protein sequence ID" value="KIY53760.1"/>
    <property type="molecule type" value="Genomic_DNA"/>
</dbReference>
<dbReference type="PANTHER" id="PTHR43383:SF2">
    <property type="entry name" value="AMIDOHYDROLASE 2 FAMILY PROTEIN"/>
    <property type="match status" value="1"/>
</dbReference>
<protein>
    <submittedName>
        <fullName evidence="1">Uncharacterized protein</fullName>
    </submittedName>
</protein>
<keyword evidence="2" id="KW-1185">Reference proteome</keyword>
<name>A0A0D7API4_9AGAR</name>
<proteinExistence type="predicted"/>
<evidence type="ECO:0000313" key="2">
    <source>
        <dbReference type="Proteomes" id="UP000054144"/>
    </source>
</evidence>
<evidence type="ECO:0000313" key="1">
    <source>
        <dbReference type="EMBL" id="KIY53760.1"/>
    </source>
</evidence>
<dbReference type="Gene3D" id="3.20.20.140">
    <property type="entry name" value="Metal-dependent hydrolases"/>
    <property type="match status" value="1"/>
</dbReference>
<sequence length="241" mass="27051">MKVAYPQLYKAAFHNLAIDNHAHPILKAEYHSRLPLESIVSEAFGDALAIDSPHTLASMRATLQLSQLFGMPHNSSWEAVKRCILVDDGLEGVAEFAEDYRWFNQFTQGHCRCVVRIEREAKVILTDVFSLNVGISGCAHLFTMFSLRLRRTLESLARLSDVVAFKTIVCYRSGLDVSPTDAMTPEQQTAFIRRAQAMLRSDGRIHVADKPVNDRIVHMAMDIRTLPDTCHLHSGCLSLTI</sequence>
<dbReference type="PANTHER" id="PTHR43383">
    <property type="entry name" value="NODULIN 6"/>
    <property type="match status" value="1"/>
</dbReference>